<dbReference type="EMBL" id="JEOB01000002">
    <property type="protein sequence ID" value="EXM40297.1"/>
    <property type="molecule type" value="Genomic_DNA"/>
</dbReference>
<sequence length="141" mass="16270">MIDPQDAVEVAHFLWERTWIIDDYLERSDLPEEHMEILKSWKQCITGRFIIERHLKKGSVFISIDDNSVFLVNGIVSSWEEMLRNAPMPTLLDATFLPFKNAIISDGLVSVMPIIFGPNSKADFKEIYMDAKRNGEIKARI</sequence>
<dbReference type="AlphaFoldDB" id="A0A011V490"/>
<evidence type="ECO:0000313" key="1">
    <source>
        <dbReference type="EMBL" id="EXM40297.1"/>
    </source>
</evidence>
<organism evidence="1 2">
    <name type="scientific">Ruminococcus albus SY3</name>
    <dbReference type="NCBI Taxonomy" id="1341156"/>
    <lineage>
        <taxon>Bacteria</taxon>
        <taxon>Bacillati</taxon>
        <taxon>Bacillota</taxon>
        <taxon>Clostridia</taxon>
        <taxon>Eubacteriales</taxon>
        <taxon>Oscillospiraceae</taxon>
        <taxon>Ruminococcus</taxon>
    </lineage>
</organism>
<accession>A0A011V490</accession>
<dbReference type="Proteomes" id="UP000021369">
    <property type="component" value="Unassembled WGS sequence"/>
</dbReference>
<comment type="caution">
    <text evidence="1">The sequence shown here is derived from an EMBL/GenBank/DDBJ whole genome shotgun (WGS) entry which is preliminary data.</text>
</comment>
<proteinExistence type="predicted"/>
<reference evidence="1 2" key="1">
    <citation type="submission" date="2013-06" db="EMBL/GenBank/DDBJ databases">
        <title>Rumen cellulosomics: divergent fiber-degrading strategies revealed by comparative genome-wide analysis of six Ruminococcal strains.</title>
        <authorList>
            <person name="Dassa B."/>
            <person name="Borovok I."/>
            <person name="Lamed R."/>
            <person name="Flint H."/>
            <person name="Yeoman C.J."/>
            <person name="White B."/>
            <person name="Bayer E.A."/>
        </authorList>
    </citation>
    <scope>NUCLEOTIDE SEQUENCE [LARGE SCALE GENOMIC DNA]</scope>
    <source>
        <strain evidence="1 2">SY3</strain>
    </source>
</reference>
<gene>
    <name evidence="1" type="ORF">RASY3_09500</name>
</gene>
<keyword evidence="2" id="KW-1185">Reference proteome</keyword>
<dbReference type="RefSeq" id="WP_037287300.1">
    <property type="nucleotide sequence ID" value="NZ_JEOB01000002.1"/>
</dbReference>
<protein>
    <submittedName>
        <fullName evidence="1">Uncharacterized protein</fullName>
    </submittedName>
</protein>
<evidence type="ECO:0000313" key="2">
    <source>
        <dbReference type="Proteomes" id="UP000021369"/>
    </source>
</evidence>
<name>A0A011V490_RUMAL</name>
<dbReference type="PATRIC" id="fig|1341156.4.peg.1197"/>